<feature type="chain" id="PRO_5037961966" evidence="1">
    <location>
        <begin position="19"/>
        <end position="273"/>
    </location>
</feature>
<evidence type="ECO:0000313" key="2">
    <source>
        <dbReference type="Proteomes" id="UP000887569"/>
    </source>
</evidence>
<dbReference type="WBParaSite" id="PgR006_g141_t01">
    <property type="protein sequence ID" value="PgR006_g141_t01"/>
    <property type="gene ID" value="PgR006_g141"/>
</dbReference>
<keyword evidence="2" id="KW-1185">Reference proteome</keyword>
<evidence type="ECO:0000256" key="1">
    <source>
        <dbReference type="SAM" id="SignalP"/>
    </source>
</evidence>
<keyword evidence="1" id="KW-0732">Signal</keyword>
<dbReference type="Proteomes" id="UP000887569">
    <property type="component" value="Unplaced"/>
</dbReference>
<protein>
    <submittedName>
        <fullName evidence="3">Uncharacterized protein</fullName>
    </submittedName>
</protein>
<name>A0A915AF00_PARUN</name>
<reference evidence="3" key="1">
    <citation type="submission" date="2022-11" db="UniProtKB">
        <authorList>
            <consortium name="WormBaseParasite"/>
        </authorList>
    </citation>
    <scope>IDENTIFICATION</scope>
</reference>
<dbReference type="AlphaFoldDB" id="A0A915AF00"/>
<sequence length="273" mass="31013">MLLALALILYLFVIDTNAVAKFEVISVSMNSVVIHMVKAVNVSKFEMVVHIFDLDHRIPFRQTELSASRSDQLFAFDGLTPSTWFAIRILYRLFFAYNSSKDLATKQELIVQTKNSSRYDQSVVSERIVTIDAVTIDRMHMYIAFKSVFPNVDKIATVIVPELLCEHGTIKPLAQQVHQVARFDFDLSMVILKSKSSNFRSDPKCSTLCIFPFLRVVILNVTETFKARERCASLDEIQREARTVSRAINSAHSIASMCSFLSLVLLYVSHFSL</sequence>
<proteinExistence type="predicted"/>
<evidence type="ECO:0000313" key="3">
    <source>
        <dbReference type="WBParaSite" id="PgR006_g141_t01"/>
    </source>
</evidence>
<accession>A0A915AF00</accession>
<feature type="signal peptide" evidence="1">
    <location>
        <begin position="1"/>
        <end position="18"/>
    </location>
</feature>
<organism evidence="2 3">
    <name type="scientific">Parascaris univalens</name>
    <name type="common">Nematode worm</name>
    <dbReference type="NCBI Taxonomy" id="6257"/>
    <lineage>
        <taxon>Eukaryota</taxon>
        <taxon>Metazoa</taxon>
        <taxon>Ecdysozoa</taxon>
        <taxon>Nematoda</taxon>
        <taxon>Chromadorea</taxon>
        <taxon>Rhabditida</taxon>
        <taxon>Spirurina</taxon>
        <taxon>Ascaridomorpha</taxon>
        <taxon>Ascaridoidea</taxon>
        <taxon>Ascarididae</taxon>
        <taxon>Parascaris</taxon>
    </lineage>
</organism>